<dbReference type="AlphaFoldDB" id="A0AA42CPJ0"/>
<dbReference type="Proteomes" id="UP001165667">
    <property type="component" value="Unassembled WGS sequence"/>
</dbReference>
<keyword evidence="1" id="KW-0472">Membrane</keyword>
<keyword evidence="2" id="KW-0732">Signal</keyword>
<protein>
    <recommendedName>
        <fullName evidence="5">PEP-CTERM sorting domain-containing protein</fullName>
    </recommendedName>
</protein>
<reference evidence="3" key="1">
    <citation type="submission" date="2022-05" db="EMBL/GenBank/DDBJ databases">
        <authorList>
            <person name="Pankratov T."/>
        </authorList>
    </citation>
    <scope>NUCLEOTIDE SEQUENCE</scope>
    <source>
        <strain evidence="3">BP6-180914</strain>
    </source>
</reference>
<comment type="caution">
    <text evidence="3">The sequence shown here is derived from an EMBL/GenBank/DDBJ whole genome shotgun (WGS) entry which is preliminary data.</text>
</comment>
<name>A0AA42CPJ0_9HYPH</name>
<feature type="chain" id="PRO_5041220289" description="PEP-CTERM sorting domain-containing protein" evidence="2">
    <location>
        <begin position="24"/>
        <end position="212"/>
    </location>
</feature>
<evidence type="ECO:0000313" key="4">
    <source>
        <dbReference type="Proteomes" id="UP001165667"/>
    </source>
</evidence>
<feature type="transmembrane region" description="Helical" evidence="1">
    <location>
        <begin position="171"/>
        <end position="191"/>
    </location>
</feature>
<evidence type="ECO:0000256" key="1">
    <source>
        <dbReference type="SAM" id="Phobius"/>
    </source>
</evidence>
<dbReference type="RefSeq" id="WP_282586803.1">
    <property type="nucleotide sequence ID" value="NZ_JAMOIM010000015.1"/>
</dbReference>
<keyword evidence="1" id="KW-1133">Transmembrane helix</keyword>
<sequence length="212" mass="21788">MTKMPTGLLALLFLCHFGVSAEAAPITLTLDAPLFDSSGAHTTLTGSLLYDADLMSGSGSFQIDGYSNSFSGFALALDTAPEEPPADIAFWTSIGIVFSGTADDGSSLYFNIDTAPTSMLSDNVTLSIGGSNTSFYSSAAPSSVGTPSEPPFVDPDSDPTGVSAVPLPPAISLYGSALAMLGLAGFGRRVLARQRGAARRGIGTRSRYSVEV</sequence>
<accession>A0AA42CPJ0</accession>
<gene>
    <name evidence="3" type="ORF">M8523_20635</name>
</gene>
<keyword evidence="4" id="KW-1185">Reference proteome</keyword>
<evidence type="ECO:0008006" key="5">
    <source>
        <dbReference type="Google" id="ProtNLM"/>
    </source>
</evidence>
<organism evidence="3 4">
    <name type="scientific">Lichenifustis flavocetrariae</name>
    <dbReference type="NCBI Taxonomy" id="2949735"/>
    <lineage>
        <taxon>Bacteria</taxon>
        <taxon>Pseudomonadati</taxon>
        <taxon>Pseudomonadota</taxon>
        <taxon>Alphaproteobacteria</taxon>
        <taxon>Hyphomicrobiales</taxon>
        <taxon>Lichenihabitantaceae</taxon>
        <taxon>Lichenifustis</taxon>
    </lineage>
</organism>
<dbReference type="EMBL" id="JAMOIM010000015">
    <property type="protein sequence ID" value="MCW6510430.1"/>
    <property type="molecule type" value="Genomic_DNA"/>
</dbReference>
<proteinExistence type="predicted"/>
<evidence type="ECO:0000256" key="2">
    <source>
        <dbReference type="SAM" id="SignalP"/>
    </source>
</evidence>
<keyword evidence="1" id="KW-0812">Transmembrane</keyword>
<evidence type="ECO:0000313" key="3">
    <source>
        <dbReference type="EMBL" id="MCW6510430.1"/>
    </source>
</evidence>
<feature type="signal peptide" evidence="2">
    <location>
        <begin position="1"/>
        <end position="23"/>
    </location>
</feature>